<reference evidence="1" key="1">
    <citation type="submission" date="2023-04" db="EMBL/GenBank/DDBJ databases">
        <title>Draft Genome sequencing of Naganishia species isolated from polar environments using Oxford Nanopore Technology.</title>
        <authorList>
            <person name="Leo P."/>
            <person name="Venkateswaran K."/>
        </authorList>
    </citation>
    <scope>NUCLEOTIDE SEQUENCE</scope>
    <source>
        <strain evidence="1">MNA-CCFEE 5262</strain>
    </source>
</reference>
<gene>
    <name evidence="1" type="ORF">QFC20_002941</name>
</gene>
<evidence type="ECO:0000313" key="2">
    <source>
        <dbReference type="Proteomes" id="UP001230649"/>
    </source>
</evidence>
<proteinExistence type="predicted"/>
<keyword evidence="2" id="KW-1185">Reference proteome</keyword>
<evidence type="ECO:0000313" key="1">
    <source>
        <dbReference type="EMBL" id="KAJ9110345.1"/>
    </source>
</evidence>
<accession>A0ACC2WGA0</accession>
<sequence>MSDGFRVPSLPLAGSSKRKHEDSNGTSNKRSRPTVEDESDVTPASSSKPRRTYNFAPSIPIKSSAGSVTTDVGAKARQIDEDDADVRGDETFEADEGDEEGRFFGGGTNETQEQILDMFASAEDVTTSGLPTVQELRRQIIKFERIVQKNTEMRARFADDPSKYLDSEADLDKSFTIFYPLTQDPLTYYPEIAHHDTLIATLVNLLTHENTDISLQAIGVIYELTDEDVGEELVDEADRDDEDSEEKREEVARNVRLAMGELMTALLDNSLVELLVPNLSRLNEQEEESDRTGVYNILGIFENLLSFIPPLAIQVVNNTELLPWLLKRIAKEHAYDSNKQYASEILSISVARGEGGQVENPDTSEEVEYMENLFDTLCSALAEPEAKAAFDEAEGVELMVLIMKAHNTASTRAIKVLDYACQTDSDEGKRCCEKFVEVAGLKALFAVLMGKVCPVAIPLSALSDSLHHQAHKKSKKAPTATHSALEDEEHVLSILSSLFTTLDSDSVPRFRLLKKFVEHDYQHVDRLIEMMEAGEARLKSVNREIELEQQGMQANNEEITEVETDEWYMRRMNAGLAFLQDICYCLAWLIMEDDGAQTHARMLLDRQGRTFKDISAVLKELREVIVSGIDLDGDQTDAKPDPDDPAVQKAVILDALTQFLDGI</sequence>
<dbReference type="Proteomes" id="UP001230649">
    <property type="component" value="Unassembled WGS sequence"/>
</dbReference>
<comment type="caution">
    <text evidence="1">The sequence shown here is derived from an EMBL/GenBank/DDBJ whole genome shotgun (WGS) entry which is preliminary data.</text>
</comment>
<organism evidence="1 2">
    <name type="scientific">Naganishia adeliensis</name>
    <dbReference type="NCBI Taxonomy" id="92952"/>
    <lineage>
        <taxon>Eukaryota</taxon>
        <taxon>Fungi</taxon>
        <taxon>Dikarya</taxon>
        <taxon>Basidiomycota</taxon>
        <taxon>Agaricomycotina</taxon>
        <taxon>Tremellomycetes</taxon>
        <taxon>Filobasidiales</taxon>
        <taxon>Filobasidiaceae</taxon>
        <taxon>Naganishia</taxon>
    </lineage>
</organism>
<dbReference type="EMBL" id="JASBWS010000024">
    <property type="protein sequence ID" value="KAJ9110345.1"/>
    <property type="molecule type" value="Genomic_DNA"/>
</dbReference>
<name>A0ACC2WGA0_9TREE</name>
<protein>
    <submittedName>
        <fullName evidence="1">Uncharacterized protein</fullName>
    </submittedName>
</protein>